<organism evidence="2">
    <name type="scientific">Arundo donax</name>
    <name type="common">Giant reed</name>
    <name type="synonym">Donax arundinaceus</name>
    <dbReference type="NCBI Taxonomy" id="35708"/>
    <lineage>
        <taxon>Eukaryota</taxon>
        <taxon>Viridiplantae</taxon>
        <taxon>Streptophyta</taxon>
        <taxon>Embryophyta</taxon>
        <taxon>Tracheophyta</taxon>
        <taxon>Spermatophyta</taxon>
        <taxon>Magnoliopsida</taxon>
        <taxon>Liliopsida</taxon>
        <taxon>Poales</taxon>
        <taxon>Poaceae</taxon>
        <taxon>PACMAD clade</taxon>
        <taxon>Arundinoideae</taxon>
        <taxon>Arundineae</taxon>
        <taxon>Arundo</taxon>
    </lineage>
</organism>
<name>A0A0A9FZM5_ARUDO</name>
<protein>
    <submittedName>
        <fullName evidence="2">Uncharacterized protein</fullName>
    </submittedName>
</protein>
<dbReference type="EMBL" id="GBRH01181257">
    <property type="protein sequence ID" value="JAE16639.1"/>
    <property type="molecule type" value="Transcribed_RNA"/>
</dbReference>
<dbReference type="AlphaFoldDB" id="A0A0A9FZM5"/>
<sequence>MIHPKMLAQLARKWQRIKIATRDDNGCCTTSTVTDKGHYAMYTAYGRRFEVPLVYPRYNSLQ</sequence>
<reference evidence="2" key="2">
    <citation type="journal article" date="2015" name="Data Brief">
        <title>Shoot transcriptome of the giant reed, Arundo donax.</title>
        <authorList>
            <person name="Barrero R.A."/>
            <person name="Guerrero F.D."/>
            <person name="Moolhuijzen P."/>
            <person name="Goolsby J.A."/>
            <person name="Tidwell J."/>
            <person name="Bellgard S.E."/>
            <person name="Bellgard M.I."/>
        </authorList>
    </citation>
    <scope>NUCLEOTIDE SEQUENCE</scope>
    <source>
        <tissue evidence="2">Shoot tissue taken approximately 20 cm above the soil surface</tissue>
    </source>
</reference>
<dbReference type="PANTHER" id="PTHR31175:SF24">
    <property type="entry name" value="OS09G0545500 PROTEIN"/>
    <property type="match status" value="1"/>
</dbReference>
<comment type="similarity">
    <text evidence="1">Belongs to the ARG7 family.</text>
</comment>
<accession>A0A0A9FZM5</accession>
<evidence type="ECO:0000256" key="1">
    <source>
        <dbReference type="ARBA" id="ARBA00006974"/>
    </source>
</evidence>
<dbReference type="GO" id="GO:0009733">
    <property type="term" value="P:response to auxin"/>
    <property type="evidence" value="ECO:0007669"/>
    <property type="project" value="InterPro"/>
</dbReference>
<evidence type="ECO:0000313" key="2">
    <source>
        <dbReference type="EMBL" id="JAE16639.1"/>
    </source>
</evidence>
<proteinExistence type="inferred from homology"/>
<dbReference type="InterPro" id="IPR003676">
    <property type="entry name" value="SAUR_fam"/>
</dbReference>
<dbReference type="PANTHER" id="PTHR31175">
    <property type="entry name" value="AUXIN-RESPONSIVE FAMILY PROTEIN"/>
    <property type="match status" value="1"/>
</dbReference>
<dbReference type="Pfam" id="PF02519">
    <property type="entry name" value="Auxin_inducible"/>
    <property type="match status" value="1"/>
</dbReference>
<reference evidence="2" key="1">
    <citation type="submission" date="2014-09" db="EMBL/GenBank/DDBJ databases">
        <authorList>
            <person name="Magalhaes I.L.F."/>
            <person name="Oliveira U."/>
            <person name="Santos F.R."/>
            <person name="Vidigal T.H.D.A."/>
            <person name="Brescovit A.D."/>
            <person name="Santos A.J."/>
        </authorList>
    </citation>
    <scope>NUCLEOTIDE SEQUENCE</scope>
    <source>
        <tissue evidence="2">Shoot tissue taken approximately 20 cm above the soil surface</tissue>
    </source>
</reference>